<reference evidence="2" key="1">
    <citation type="journal article" date="2019" name="bioRxiv">
        <title>The Genome of the Zebra Mussel, Dreissena polymorpha: A Resource for Invasive Species Research.</title>
        <authorList>
            <person name="McCartney M.A."/>
            <person name="Auch B."/>
            <person name="Kono T."/>
            <person name="Mallez S."/>
            <person name="Zhang Y."/>
            <person name="Obille A."/>
            <person name="Becker A."/>
            <person name="Abrahante J.E."/>
            <person name="Garbe J."/>
            <person name="Badalamenti J.P."/>
            <person name="Herman A."/>
            <person name="Mangelson H."/>
            <person name="Liachko I."/>
            <person name="Sullivan S."/>
            <person name="Sone E.D."/>
            <person name="Koren S."/>
            <person name="Silverstein K.A.T."/>
            <person name="Beckman K.B."/>
            <person name="Gohl D.M."/>
        </authorList>
    </citation>
    <scope>NUCLEOTIDE SEQUENCE</scope>
    <source>
        <strain evidence="2">Duluth1</strain>
        <tissue evidence="2">Whole animal</tissue>
    </source>
</reference>
<accession>A0A9D4BMK1</accession>
<keyword evidence="3" id="KW-1185">Reference proteome</keyword>
<evidence type="ECO:0000313" key="3">
    <source>
        <dbReference type="Proteomes" id="UP000828390"/>
    </source>
</evidence>
<feature type="region of interest" description="Disordered" evidence="1">
    <location>
        <begin position="41"/>
        <end position="63"/>
    </location>
</feature>
<sequence>MISWMCPSFKTASVPVTSQIWYQYIGMVTIRKKKKVATINSPLSSTQQLKRGTSRMSKNHLER</sequence>
<proteinExistence type="predicted"/>
<gene>
    <name evidence="2" type="ORF">DPMN_086091</name>
</gene>
<protein>
    <submittedName>
        <fullName evidence="2">Uncharacterized protein</fullName>
    </submittedName>
</protein>
<feature type="compositionally biased region" description="Polar residues" evidence="1">
    <location>
        <begin position="41"/>
        <end position="56"/>
    </location>
</feature>
<reference evidence="2" key="2">
    <citation type="submission" date="2020-11" db="EMBL/GenBank/DDBJ databases">
        <authorList>
            <person name="McCartney M.A."/>
            <person name="Auch B."/>
            <person name="Kono T."/>
            <person name="Mallez S."/>
            <person name="Becker A."/>
            <person name="Gohl D.M."/>
            <person name="Silverstein K.A.T."/>
            <person name="Koren S."/>
            <person name="Bechman K.B."/>
            <person name="Herman A."/>
            <person name="Abrahante J.E."/>
            <person name="Garbe J."/>
        </authorList>
    </citation>
    <scope>NUCLEOTIDE SEQUENCE</scope>
    <source>
        <strain evidence="2">Duluth1</strain>
        <tissue evidence="2">Whole animal</tissue>
    </source>
</reference>
<dbReference type="Proteomes" id="UP000828390">
    <property type="component" value="Unassembled WGS sequence"/>
</dbReference>
<dbReference type="AlphaFoldDB" id="A0A9D4BMK1"/>
<evidence type="ECO:0000256" key="1">
    <source>
        <dbReference type="SAM" id="MobiDB-lite"/>
    </source>
</evidence>
<evidence type="ECO:0000313" key="2">
    <source>
        <dbReference type="EMBL" id="KAH3698558.1"/>
    </source>
</evidence>
<dbReference type="EMBL" id="JAIWYP010000016">
    <property type="protein sequence ID" value="KAH3698558.1"/>
    <property type="molecule type" value="Genomic_DNA"/>
</dbReference>
<name>A0A9D4BMK1_DREPO</name>
<comment type="caution">
    <text evidence="2">The sequence shown here is derived from an EMBL/GenBank/DDBJ whole genome shotgun (WGS) entry which is preliminary data.</text>
</comment>
<organism evidence="2 3">
    <name type="scientific">Dreissena polymorpha</name>
    <name type="common">Zebra mussel</name>
    <name type="synonym">Mytilus polymorpha</name>
    <dbReference type="NCBI Taxonomy" id="45954"/>
    <lineage>
        <taxon>Eukaryota</taxon>
        <taxon>Metazoa</taxon>
        <taxon>Spiralia</taxon>
        <taxon>Lophotrochozoa</taxon>
        <taxon>Mollusca</taxon>
        <taxon>Bivalvia</taxon>
        <taxon>Autobranchia</taxon>
        <taxon>Heteroconchia</taxon>
        <taxon>Euheterodonta</taxon>
        <taxon>Imparidentia</taxon>
        <taxon>Neoheterodontei</taxon>
        <taxon>Myida</taxon>
        <taxon>Dreissenoidea</taxon>
        <taxon>Dreissenidae</taxon>
        <taxon>Dreissena</taxon>
    </lineage>
</organism>